<evidence type="ECO:0000313" key="3">
    <source>
        <dbReference type="Proteomes" id="UP001321473"/>
    </source>
</evidence>
<dbReference type="AlphaFoldDB" id="A0AAQ4FB28"/>
<evidence type="ECO:0000313" key="2">
    <source>
        <dbReference type="EMBL" id="KAK8783808.1"/>
    </source>
</evidence>
<feature type="transmembrane region" description="Helical" evidence="1">
    <location>
        <begin position="28"/>
        <end position="51"/>
    </location>
</feature>
<dbReference type="EMBL" id="JARKHS020005146">
    <property type="protein sequence ID" value="KAK8783808.1"/>
    <property type="molecule type" value="Genomic_DNA"/>
</dbReference>
<keyword evidence="1" id="KW-0472">Membrane</keyword>
<accession>A0AAQ4FB28</accession>
<protein>
    <submittedName>
        <fullName evidence="2">Uncharacterized protein</fullName>
    </submittedName>
</protein>
<reference evidence="2 3" key="1">
    <citation type="journal article" date="2023" name="Arcadia Sci">
        <title>De novo assembly of a long-read Amblyomma americanum tick genome.</title>
        <authorList>
            <person name="Chou S."/>
            <person name="Poskanzer K.E."/>
            <person name="Rollins M."/>
            <person name="Thuy-Boun P.S."/>
        </authorList>
    </citation>
    <scope>NUCLEOTIDE SEQUENCE [LARGE SCALE GENOMIC DNA]</scope>
    <source>
        <strain evidence="2">F_SG_1</strain>
        <tissue evidence="2">Salivary glands</tissue>
    </source>
</reference>
<keyword evidence="3" id="KW-1185">Reference proteome</keyword>
<sequence>MYLIFFSPLITHRREAPLNEQPRTKRNYYVIGGIAVAFLLCCGAVAVFVTLGKRDDVRVTHSPIRTMDRPKGCHCVYVGDSKEKQPSYDLGGYICVCFGDKNIAKNSGGL</sequence>
<dbReference type="Proteomes" id="UP001321473">
    <property type="component" value="Unassembled WGS sequence"/>
</dbReference>
<keyword evidence="1" id="KW-0812">Transmembrane</keyword>
<name>A0AAQ4FB28_AMBAM</name>
<comment type="caution">
    <text evidence="2">The sequence shown here is derived from an EMBL/GenBank/DDBJ whole genome shotgun (WGS) entry which is preliminary data.</text>
</comment>
<organism evidence="2 3">
    <name type="scientific">Amblyomma americanum</name>
    <name type="common">Lone star tick</name>
    <dbReference type="NCBI Taxonomy" id="6943"/>
    <lineage>
        <taxon>Eukaryota</taxon>
        <taxon>Metazoa</taxon>
        <taxon>Ecdysozoa</taxon>
        <taxon>Arthropoda</taxon>
        <taxon>Chelicerata</taxon>
        <taxon>Arachnida</taxon>
        <taxon>Acari</taxon>
        <taxon>Parasitiformes</taxon>
        <taxon>Ixodida</taxon>
        <taxon>Ixodoidea</taxon>
        <taxon>Ixodidae</taxon>
        <taxon>Amblyomminae</taxon>
        <taxon>Amblyomma</taxon>
    </lineage>
</organism>
<evidence type="ECO:0000256" key="1">
    <source>
        <dbReference type="SAM" id="Phobius"/>
    </source>
</evidence>
<proteinExistence type="predicted"/>
<gene>
    <name evidence="2" type="ORF">V5799_009827</name>
</gene>
<keyword evidence="1" id="KW-1133">Transmembrane helix</keyword>